<evidence type="ECO:0000256" key="1">
    <source>
        <dbReference type="SAM" id="SignalP"/>
    </source>
</evidence>
<dbReference type="RefSeq" id="WP_182537081.1">
    <property type="nucleotide sequence ID" value="NZ_JACGXA010000001.1"/>
</dbReference>
<proteinExistence type="predicted"/>
<gene>
    <name evidence="2" type="ORF">FB382_000849</name>
</gene>
<dbReference type="Pfam" id="PF19527">
    <property type="entry name" value="DUF6055"/>
    <property type="match status" value="1"/>
</dbReference>
<evidence type="ECO:0000313" key="3">
    <source>
        <dbReference type="Proteomes" id="UP000580910"/>
    </source>
</evidence>
<organism evidence="2 3">
    <name type="scientific">Nocardioides ginsengisegetis</name>
    <dbReference type="NCBI Taxonomy" id="661491"/>
    <lineage>
        <taxon>Bacteria</taxon>
        <taxon>Bacillati</taxon>
        <taxon>Actinomycetota</taxon>
        <taxon>Actinomycetes</taxon>
        <taxon>Propionibacteriales</taxon>
        <taxon>Nocardioidaceae</taxon>
        <taxon>Nocardioides</taxon>
    </lineage>
</organism>
<feature type="signal peptide" evidence="1">
    <location>
        <begin position="1"/>
        <end position="26"/>
    </location>
</feature>
<comment type="caution">
    <text evidence="2">The sequence shown here is derived from an EMBL/GenBank/DDBJ whole genome shotgun (WGS) entry which is preliminary data.</text>
</comment>
<evidence type="ECO:0000313" key="2">
    <source>
        <dbReference type="EMBL" id="MBA8802558.1"/>
    </source>
</evidence>
<protein>
    <submittedName>
        <fullName evidence="2">Uncharacterized protein</fullName>
    </submittedName>
</protein>
<dbReference type="NCBIfam" id="NF045524">
    <property type="entry name" value="MXAN_6640_HExxH"/>
    <property type="match status" value="1"/>
</dbReference>
<sequence length="516" mass="56249">MRRSIAAAVVAMATALTVLPATTSSAIDGKPTPGAPAAPSARVLAEQQATRALTTAHAVLAGTAGASAGKRPEGTLAMRDLFTALPDLDASQQKQAHAVLARPTDGAGDPYGDGYTVPAKRKCQGNFCIHWVPTTSDAPPSQAWVTRNLAIMNKVWHHHVTKMGYRAPVQDGSRGGNKKFDVYLKDVGAKSLYGYCAPEKRKPGTKWLASGFCVLDNDFSQSQFGAPPINSLKVTAAHEFFHAVQFAYDYGEDSWFMEATATWMEERFADDVNDNRQYLPYGQVKLAGSQLDFFNQDGFNQYGNWPFFEYLSTHYGNGVVRTIWNRAGAFKGAPDLYSTKAIRSVLGSHGGFPKVFRSYAAGNTVPARTYPEGKAWPHAVIAQRWKLSKDSRNRHHAFTVDHMASANALLKPDASLSGPRWMARITIDAPGHKSSPGIVVIIKKKSGTIKRSVHLTRGGYGKVKVPFSSGGVRSVTVTMANASTRFQCWHRTAYSCQGKPVDNNKQFTLKVSAFKR</sequence>
<accession>A0A7W3P8L0</accession>
<keyword evidence="3" id="KW-1185">Reference proteome</keyword>
<feature type="chain" id="PRO_5031100398" evidence="1">
    <location>
        <begin position="27"/>
        <end position="516"/>
    </location>
</feature>
<dbReference type="InterPro" id="IPR045690">
    <property type="entry name" value="DUF6055"/>
</dbReference>
<dbReference type="EMBL" id="JACGXA010000001">
    <property type="protein sequence ID" value="MBA8802558.1"/>
    <property type="molecule type" value="Genomic_DNA"/>
</dbReference>
<keyword evidence="1" id="KW-0732">Signal</keyword>
<dbReference type="Proteomes" id="UP000580910">
    <property type="component" value="Unassembled WGS sequence"/>
</dbReference>
<name>A0A7W3P8L0_9ACTN</name>
<reference evidence="2 3" key="1">
    <citation type="submission" date="2020-07" db="EMBL/GenBank/DDBJ databases">
        <title>Sequencing the genomes of 1000 actinobacteria strains.</title>
        <authorList>
            <person name="Klenk H.-P."/>
        </authorList>
    </citation>
    <scope>NUCLEOTIDE SEQUENCE [LARGE SCALE GENOMIC DNA]</scope>
    <source>
        <strain evidence="2 3">DSM 21349</strain>
    </source>
</reference>
<dbReference type="AlphaFoldDB" id="A0A7W3P8L0"/>